<protein>
    <submittedName>
        <fullName evidence="2">Uncharacterized protein</fullName>
    </submittedName>
</protein>
<dbReference type="OrthoDB" id="2333362at2759"/>
<evidence type="ECO:0000256" key="1">
    <source>
        <dbReference type="SAM" id="MobiDB-lite"/>
    </source>
</evidence>
<feature type="compositionally biased region" description="Polar residues" evidence="1">
    <location>
        <begin position="86"/>
        <end position="98"/>
    </location>
</feature>
<dbReference type="Proteomes" id="UP000234323">
    <property type="component" value="Unassembled WGS sequence"/>
</dbReference>
<dbReference type="VEuPathDB" id="FungiDB:RhiirFUN_026279"/>
<comment type="caution">
    <text evidence="2">The sequence shown here is derived from an EMBL/GenBank/DDBJ whole genome shotgun (WGS) entry which is preliminary data.</text>
</comment>
<feature type="region of interest" description="Disordered" evidence="1">
    <location>
        <begin position="68"/>
        <end position="130"/>
    </location>
</feature>
<reference evidence="2 3" key="1">
    <citation type="submission" date="2015-10" db="EMBL/GenBank/DDBJ databases">
        <title>Genome analyses suggest a sexual origin of heterokaryosis in a supposedly ancient asexual fungus.</title>
        <authorList>
            <person name="Ropars J."/>
            <person name="Sedzielewska K."/>
            <person name="Noel J."/>
            <person name="Charron P."/>
            <person name="Farinelli L."/>
            <person name="Marton T."/>
            <person name="Kruger M."/>
            <person name="Pelin A."/>
            <person name="Brachmann A."/>
            <person name="Corradi N."/>
        </authorList>
    </citation>
    <scope>NUCLEOTIDE SEQUENCE [LARGE SCALE GENOMIC DNA]</scope>
    <source>
        <strain evidence="2 3">A4</strain>
    </source>
</reference>
<feature type="compositionally biased region" description="Low complexity" evidence="1">
    <location>
        <begin position="76"/>
        <end position="85"/>
    </location>
</feature>
<accession>A0A2I1GFN3</accession>
<name>A0A2I1GFN3_9GLOM</name>
<sequence length="223" mass="24727">MSSEDSLYARYKHGKSISIPPISAWSLGGIGSVPAPYPLSFKTEVSEEEKRNKSGFVGGKKITPTEDILTSYRETSSSVVRSPSSTKQMSILAQTTPTRKPKTQILKLDSTPPIDSKPTPRPSKLPGQTSFYGHTSYYTDESSFRAESLAGPGFGGLKRSSQVTLSQFDDNVYVREDPSIATTFDPDKDKSLYDISLSLYRQFSNRDILDSEDILNEDLKKNY</sequence>
<gene>
    <name evidence="2" type="ORF">RhiirA4_401227</name>
</gene>
<dbReference type="VEuPathDB" id="FungiDB:RhiirA1_412245"/>
<dbReference type="EMBL" id="LLXI01000384">
    <property type="protein sequence ID" value="PKY45446.1"/>
    <property type="molecule type" value="Genomic_DNA"/>
</dbReference>
<proteinExistence type="predicted"/>
<dbReference type="VEuPathDB" id="FungiDB:FUN_001661"/>
<keyword evidence="3" id="KW-1185">Reference proteome</keyword>
<organism evidence="2 3">
    <name type="scientific">Rhizophagus irregularis</name>
    <dbReference type="NCBI Taxonomy" id="588596"/>
    <lineage>
        <taxon>Eukaryota</taxon>
        <taxon>Fungi</taxon>
        <taxon>Fungi incertae sedis</taxon>
        <taxon>Mucoromycota</taxon>
        <taxon>Glomeromycotina</taxon>
        <taxon>Glomeromycetes</taxon>
        <taxon>Glomerales</taxon>
        <taxon>Glomeraceae</taxon>
        <taxon>Rhizophagus</taxon>
    </lineage>
</organism>
<evidence type="ECO:0000313" key="3">
    <source>
        <dbReference type="Proteomes" id="UP000234323"/>
    </source>
</evidence>
<dbReference type="AlphaFoldDB" id="A0A2I1GFN3"/>
<evidence type="ECO:0000313" key="2">
    <source>
        <dbReference type="EMBL" id="PKY45446.1"/>
    </source>
</evidence>